<dbReference type="Proteomes" id="UP000005239">
    <property type="component" value="Unassembled WGS sequence"/>
</dbReference>
<dbReference type="EnsemblMetazoa" id="PPA12610.1">
    <property type="protein sequence ID" value="PPA12610.1"/>
    <property type="gene ID" value="WBGene00102164"/>
</dbReference>
<accession>A0A454XX98</accession>
<sequence>MRVSGQSLLSFSLLNSPHPSTMNKIVLLSFLVAAFVAVSSARPEPEIVAWHELEEGIAESPRFARAVYSFRKPFCMCIIAENCPCRNGGNQRGSIEGVFKTQN</sequence>
<gene>
    <name evidence="1" type="primary">WBGene00102164</name>
</gene>
<protein>
    <submittedName>
        <fullName evidence="1">Uncharacterized protein</fullName>
    </submittedName>
</protein>
<proteinExistence type="predicted"/>
<dbReference type="AlphaFoldDB" id="A0A454XX98"/>
<accession>A0A8R1UCG2</accession>
<name>A0A454XX98_PRIPA</name>
<reference evidence="1" key="2">
    <citation type="submission" date="2022-06" db="UniProtKB">
        <authorList>
            <consortium name="EnsemblMetazoa"/>
        </authorList>
    </citation>
    <scope>IDENTIFICATION</scope>
    <source>
        <strain evidence="1">PS312</strain>
    </source>
</reference>
<organism evidence="1 2">
    <name type="scientific">Pristionchus pacificus</name>
    <name type="common">Parasitic nematode worm</name>
    <dbReference type="NCBI Taxonomy" id="54126"/>
    <lineage>
        <taxon>Eukaryota</taxon>
        <taxon>Metazoa</taxon>
        <taxon>Ecdysozoa</taxon>
        <taxon>Nematoda</taxon>
        <taxon>Chromadorea</taxon>
        <taxon>Rhabditida</taxon>
        <taxon>Rhabditina</taxon>
        <taxon>Diplogasteromorpha</taxon>
        <taxon>Diplogasteroidea</taxon>
        <taxon>Neodiplogasteridae</taxon>
        <taxon>Pristionchus</taxon>
    </lineage>
</organism>
<evidence type="ECO:0000313" key="1">
    <source>
        <dbReference type="EnsemblMetazoa" id="PPA12610.1"/>
    </source>
</evidence>
<reference evidence="2" key="1">
    <citation type="journal article" date="2008" name="Nat. Genet.">
        <title>The Pristionchus pacificus genome provides a unique perspective on nematode lifestyle and parasitism.</title>
        <authorList>
            <person name="Dieterich C."/>
            <person name="Clifton S.W."/>
            <person name="Schuster L.N."/>
            <person name="Chinwalla A."/>
            <person name="Delehaunty K."/>
            <person name="Dinkelacker I."/>
            <person name="Fulton L."/>
            <person name="Fulton R."/>
            <person name="Godfrey J."/>
            <person name="Minx P."/>
            <person name="Mitreva M."/>
            <person name="Roeseler W."/>
            <person name="Tian H."/>
            <person name="Witte H."/>
            <person name="Yang S.P."/>
            <person name="Wilson R.K."/>
            <person name="Sommer R.J."/>
        </authorList>
    </citation>
    <scope>NUCLEOTIDE SEQUENCE [LARGE SCALE GENOMIC DNA]</scope>
    <source>
        <strain evidence="2">PS312</strain>
    </source>
</reference>
<evidence type="ECO:0000313" key="2">
    <source>
        <dbReference type="Proteomes" id="UP000005239"/>
    </source>
</evidence>
<keyword evidence="2" id="KW-1185">Reference proteome</keyword>